<proteinExistence type="predicted"/>
<name>A0A026WUP3_OOCBI</name>
<reference evidence="2 3" key="1">
    <citation type="journal article" date="2014" name="Curr. Biol.">
        <title>The genome of the clonal raider ant Cerapachys biroi.</title>
        <authorList>
            <person name="Oxley P.R."/>
            <person name="Ji L."/>
            <person name="Fetter-Pruneda I."/>
            <person name="McKenzie S.K."/>
            <person name="Li C."/>
            <person name="Hu H."/>
            <person name="Zhang G."/>
            <person name="Kronauer D.J."/>
        </authorList>
    </citation>
    <scope>NUCLEOTIDE SEQUENCE [LARGE SCALE GENOMIC DNA]</scope>
</reference>
<evidence type="ECO:0000313" key="3">
    <source>
        <dbReference type="Proteomes" id="UP000053097"/>
    </source>
</evidence>
<evidence type="ECO:0000256" key="1">
    <source>
        <dbReference type="SAM" id="MobiDB-lite"/>
    </source>
</evidence>
<protein>
    <submittedName>
        <fullName evidence="2">Uncharacterized protein</fullName>
    </submittedName>
</protein>
<dbReference type="AlphaFoldDB" id="A0A026WUP3"/>
<organism evidence="2 3">
    <name type="scientific">Ooceraea biroi</name>
    <name type="common">Clonal raider ant</name>
    <name type="synonym">Cerapachys biroi</name>
    <dbReference type="NCBI Taxonomy" id="2015173"/>
    <lineage>
        <taxon>Eukaryota</taxon>
        <taxon>Metazoa</taxon>
        <taxon>Ecdysozoa</taxon>
        <taxon>Arthropoda</taxon>
        <taxon>Hexapoda</taxon>
        <taxon>Insecta</taxon>
        <taxon>Pterygota</taxon>
        <taxon>Neoptera</taxon>
        <taxon>Endopterygota</taxon>
        <taxon>Hymenoptera</taxon>
        <taxon>Apocrita</taxon>
        <taxon>Aculeata</taxon>
        <taxon>Formicoidea</taxon>
        <taxon>Formicidae</taxon>
        <taxon>Dorylinae</taxon>
        <taxon>Ooceraea</taxon>
    </lineage>
</organism>
<evidence type="ECO:0000313" key="2">
    <source>
        <dbReference type="EMBL" id="EZA58829.1"/>
    </source>
</evidence>
<dbReference type="EMBL" id="KK107119">
    <property type="protein sequence ID" value="EZA58829.1"/>
    <property type="molecule type" value="Genomic_DNA"/>
</dbReference>
<feature type="region of interest" description="Disordered" evidence="1">
    <location>
        <begin position="20"/>
        <end position="45"/>
    </location>
</feature>
<accession>A0A026WUP3</accession>
<dbReference type="Proteomes" id="UP000053097">
    <property type="component" value="Unassembled WGS sequence"/>
</dbReference>
<keyword evidence="3" id="KW-1185">Reference proteome</keyword>
<gene>
    <name evidence="2" type="ORF">X777_14998</name>
</gene>
<sequence length="76" mass="9005">MAHFLSWTIFTNIRREQESQGHEAVLGRQKREKVQGSRTRKRRFCSAGQMSKTREAFSVLDDPFRLARLGYWRNSC</sequence>